<feature type="transmembrane region" description="Helical" evidence="1">
    <location>
        <begin position="40"/>
        <end position="58"/>
    </location>
</feature>
<evidence type="ECO:0008006" key="5">
    <source>
        <dbReference type="Google" id="ProtNLM"/>
    </source>
</evidence>
<evidence type="ECO:0000313" key="4">
    <source>
        <dbReference type="Proteomes" id="UP001207687"/>
    </source>
</evidence>
<keyword evidence="1" id="KW-1133">Transmembrane helix</keyword>
<comment type="caution">
    <text evidence="3">The sequence shown here is derived from an EMBL/GenBank/DDBJ whole genome shotgun (WGS) entry which is preliminary data.</text>
</comment>
<dbReference type="EMBL" id="JAOQNN010000001">
    <property type="protein sequence ID" value="MCW2280411.1"/>
    <property type="molecule type" value="Genomic_DNA"/>
</dbReference>
<gene>
    <name evidence="2" type="ORF">M2256_000325</name>
    <name evidence="3" type="ORF">M2256_000869</name>
</gene>
<name>A0AAW5TPC1_9LACT</name>
<evidence type="ECO:0000313" key="3">
    <source>
        <dbReference type="EMBL" id="MCW2280411.1"/>
    </source>
</evidence>
<evidence type="ECO:0000256" key="1">
    <source>
        <dbReference type="SAM" id="Phobius"/>
    </source>
</evidence>
<sequence>MKFSNKTYDAIKWIVVTVLPATSVFIAALGHIYGWGNTDAIVATLNAVAVFLGSTMHISSASYNKKEEDEG</sequence>
<reference evidence="3" key="1">
    <citation type="submission" date="2023-08" db="EMBL/GenBank/DDBJ databases">
        <title>Genomic analyses of the natural microbiome of Caenorhabditis elegans.</title>
        <authorList>
            <person name="Samuel B."/>
        </authorList>
    </citation>
    <scope>NUCLEOTIDE SEQUENCE</scope>
    <source>
        <strain evidence="3">BIGb0220</strain>
    </source>
</reference>
<feature type="transmembrane region" description="Helical" evidence="1">
    <location>
        <begin position="12"/>
        <end position="34"/>
    </location>
</feature>
<evidence type="ECO:0000313" key="2">
    <source>
        <dbReference type="EMBL" id="MCW2279867.1"/>
    </source>
</evidence>
<dbReference type="Proteomes" id="UP001207687">
    <property type="component" value="Unassembled WGS sequence"/>
</dbReference>
<dbReference type="EMBL" id="JAOQNN010000001">
    <property type="protein sequence ID" value="MCW2279867.1"/>
    <property type="molecule type" value="Genomic_DNA"/>
</dbReference>
<dbReference type="Pfam" id="PF16938">
    <property type="entry name" value="Phage_holin_Dp1"/>
    <property type="match status" value="1"/>
</dbReference>
<accession>A0AAW5TPC1</accession>
<dbReference type="InterPro" id="IPR031612">
    <property type="entry name" value="Phage_holin_Dp1"/>
</dbReference>
<keyword evidence="1" id="KW-0472">Membrane</keyword>
<keyword evidence="1" id="KW-0812">Transmembrane</keyword>
<organism evidence="3 4">
    <name type="scientific">Lactococcus lactis</name>
    <dbReference type="NCBI Taxonomy" id="1358"/>
    <lineage>
        <taxon>Bacteria</taxon>
        <taxon>Bacillati</taxon>
        <taxon>Bacillota</taxon>
        <taxon>Bacilli</taxon>
        <taxon>Lactobacillales</taxon>
        <taxon>Streptococcaceae</taxon>
        <taxon>Lactococcus</taxon>
    </lineage>
</organism>
<proteinExistence type="predicted"/>
<dbReference type="AlphaFoldDB" id="A0AAW5TPC1"/>
<dbReference type="RefSeq" id="WP_264653657.1">
    <property type="nucleotide sequence ID" value="NZ_JAOQNN010000001.1"/>
</dbReference>
<protein>
    <recommendedName>
        <fullName evidence="5">Holin</fullName>
    </recommendedName>
</protein>